<dbReference type="HOGENOM" id="CLU_136349_0_0_1"/>
<accession>W3VN92</accession>
<name>W3VN92_MOEAP</name>
<sequence>MFFRTAALAAFALVCIAQTGRCDDSSTDSGFWKPTGAPSTTGLKVDSNQVMAYCFSNKPTEKVPFACFTLKGDIRQRMRSPQNLKGYISPGGETFVVLAQVGGQSFTTEVERVTLTDRDDQSNCLHVKLDGLPQGAAEDEMGQTFFPSYDRDACPGKPAIHLQDAP</sequence>
<protein>
    <submittedName>
        <fullName evidence="2">Uncharacterized protein</fullName>
    </submittedName>
</protein>
<keyword evidence="3" id="KW-1185">Reference proteome</keyword>
<reference evidence="2 3" key="1">
    <citation type="journal article" date="2014" name="Genome Announc.">
        <title>Genome sequence of the basidiomycetous fungus Pseudozyma aphidis DSM70725, an efficient producer of biosurfactant mannosylerythritol lipids.</title>
        <authorList>
            <person name="Lorenz S."/>
            <person name="Guenther M."/>
            <person name="Grumaz C."/>
            <person name="Rupp S."/>
            <person name="Zibek S."/>
            <person name="Sohn K."/>
        </authorList>
    </citation>
    <scope>NUCLEOTIDE SEQUENCE [LARGE SCALE GENOMIC DNA]</scope>
    <source>
        <strain evidence="3">ATCC 32657 / CBS 517.83 / DSM 70725 / JCM 10318 / NBRC 10182 / NRRL Y-7954 / St-0401</strain>
    </source>
</reference>
<evidence type="ECO:0000313" key="2">
    <source>
        <dbReference type="EMBL" id="ETS63138.1"/>
    </source>
</evidence>
<feature type="signal peptide" evidence="1">
    <location>
        <begin position="1"/>
        <end position="22"/>
    </location>
</feature>
<dbReference type="AlphaFoldDB" id="W3VN92"/>
<feature type="chain" id="PRO_5004834385" evidence="1">
    <location>
        <begin position="23"/>
        <end position="166"/>
    </location>
</feature>
<evidence type="ECO:0000313" key="3">
    <source>
        <dbReference type="Proteomes" id="UP000019462"/>
    </source>
</evidence>
<evidence type="ECO:0000256" key="1">
    <source>
        <dbReference type="SAM" id="SignalP"/>
    </source>
</evidence>
<proteinExistence type="predicted"/>
<dbReference type="EMBL" id="AWNI01000009">
    <property type="protein sequence ID" value="ETS63138.1"/>
    <property type="molecule type" value="Genomic_DNA"/>
</dbReference>
<dbReference type="Proteomes" id="UP000019462">
    <property type="component" value="Unassembled WGS sequence"/>
</dbReference>
<keyword evidence="1" id="KW-0732">Signal</keyword>
<gene>
    <name evidence="2" type="ORF">PaG_02916</name>
</gene>
<dbReference type="OrthoDB" id="10345962at2759"/>
<comment type="caution">
    <text evidence="2">The sequence shown here is derived from an EMBL/GenBank/DDBJ whole genome shotgun (WGS) entry which is preliminary data.</text>
</comment>
<organism evidence="2 3">
    <name type="scientific">Moesziomyces aphidis</name>
    <name type="common">Pseudozyma aphidis</name>
    <dbReference type="NCBI Taxonomy" id="84754"/>
    <lineage>
        <taxon>Eukaryota</taxon>
        <taxon>Fungi</taxon>
        <taxon>Dikarya</taxon>
        <taxon>Basidiomycota</taxon>
        <taxon>Ustilaginomycotina</taxon>
        <taxon>Ustilaginomycetes</taxon>
        <taxon>Ustilaginales</taxon>
        <taxon>Ustilaginaceae</taxon>
        <taxon>Moesziomyces</taxon>
    </lineage>
</organism>